<keyword evidence="3" id="KW-1185">Reference proteome</keyword>
<reference evidence="3" key="1">
    <citation type="journal article" date="2019" name="Int. J. Syst. Evol. Microbiol.">
        <title>The Global Catalogue of Microorganisms (GCM) 10K type strain sequencing project: providing services to taxonomists for standard genome sequencing and annotation.</title>
        <authorList>
            <consortium name="The Broad Institute Genomics Platform"/>
            <consortium name="The Broad Institute Genome Sequencing Center for Infectious Disease"/>
            <person name="Wu L."/>
            <person name="Ma J."/>
        </authorList>
    </citation>
    <scope>NUCLEOTIDE SEQUENCE [LARGE SCALE GENOMIC DNA]</scope>
    <source>
        <strain evidence="3">JCM 18302</strain>
    </source>
</reference>
<protein>
    <submittedName>
        <fullName evidence="2">ATPase AAA</fullName>
    </submittedName>
</protein>
<proteinExistence type="predicted"/>
<evidence type="ECO:0000313" key="2">
    <source>
        <dbReference type="EMBL" id="GAA5127224.1"/>
    </source>
</evidence>
<evidence type="ECO:0000313" key="3">
    <source>
        <dbReference type="Proteomes" id="UP001500804"/>
    </source>
</evidence>
<dbReference type="RefSeq" id="WP_345607164.1">
    <property type="nucleotide sequence ID" value="NZ_BAABJO010000016.1"/>
</dbReference>
<organism evidence="2 3">
    <name type="scientific">Pseudonocardia adelaidensis</name>
    <dbReference type="NCBI Taxonomy" id="648754"/>
    <lineage>
        <taxon>Bacteria</taxon>
        <taxon>Bacillati</taxon>
        <taxon>Actinomycetota</taxon>
        <taxon>Actinomycetes</taxon>
        <taxon>Pseudonocardiales</taxon>
        <taxon>Pseudonocardiaceae</taxon>
        <taxon>Pseudonocardia</taxon>
    </lineage>
</organism>
<sequence length="415" mass="47120">MTATLLNEIINTYLKSRDFNGLLFRDASDEAKEHVIRLVKSGKVQVVSEEDYPNPHIGRGPLDGQSTNSSNRYEMSTAHGRAICLYPTSEALARRRLARKFSGKPYSTAMARGRGTLEPAYLTLDVLEQYRNDPRFEFNFSDFGVRTATSEEVYLDEDEPEYDSIVMSHIGFAYDMGGYRKGDPESPIHRRVCAFHGDLAKLSDVHQQRWKTYEVPDSSSLRPHPVWWGSQMGHWPDGLGPFQRMFFELEALNDLNRLICGVPLFRTSERPAGFGWILRPSEREWDAFIHELDKLLSDNLSAKALDALGAPKVNSGGQNLGTIGRLEELLKNLKVSPDNAHEVIEPLREVRRARQKPAHAIRTNLTDKTFTHKQVALLHEVVSSLIALRTFWATHPSARAWQEPNYVREGAVYLT</sequence>
<dbReference type="EMBL" id="BAABJO010000016">
    <property type="protein sequence ID" value="GAA5127224.1"/>
    <property type="molecule type" value="Genomic_DNA"/>
</dbReference>
<feature type="region of interest" description="Disordered" evidence="1">
    <location>
        <begin position="51"/>
        <end position="72"/>
    </location>
</feature>
<dbReference type="Proteomes" id="UP001500804">
    <property type="component" value="Unassembled WGS sequence"/>
</dbReference>
<name>A0ABP9NME0_9PSEU</name>
<gene>
    <name evidence="2" type="ORF">GCM10023320_44280</name>
</gene>
<evidence type="ECO:0000256" key="1">
    <source>
        <dbReference type="SAM" id="MobiDB-lite"/>
    </source>
</evidence>
<accession>A0ABP9NME0</accession>
<comment type="caution">
    <text evidence="2">The sequence shown here is derived from an EMBL/GenBank/DDBJ whole genome shotgun (WGS) entry which is preliminary data.</text>
</comment>